<sequence length="68" mass="7392">MPTRLSAIVPVTLESSPSHPYDRSLFSADESSKAGFPKSMINSAGEGTTPNFKNKRINFGGMMSEIRD</sequence>
<dbReference type="Proteomes" id="UP000075230">
    <property type="component" value="Unassembled WGS sequence"/>
</dbReference>
<dbReference type="AlphaFoldDB" id="A0A146FLR6"/>
<dbReference type="EMBL" id="BCWF01000021">
    <property type="protein sequence ID" value="GAT26840.1"/>
    <property type="molecule type" value="Genomic_DNA"/>
</dbReference>
<evidence type="ECO:0000313" key="3">
    <source>
        <dbReference type="Proteomes" id="UP000075230"/>
    </source>
</evidence>
<reference evidence="2 3" key="1">
    <citation type="journal article" date="2016" name="DNA Res.">
        <title>Genome sequence of Aspergillus luchuensis NBRC 4314.</title>
        <authorList>
            <person name="Yamada O."/>
            <person name="Machida M."/>
            <person name="Hosoyama A."/>
            <person name="Goto M."/>
            <person name="Takahashi T."/>
            <person name="Futagami T."/>
            <person name="Yamagata Y."/>
            <person name="Takeuchi M."/>
            <person name="Kobayashi T."/>
            <person name="Koike H."/>
            <person name="Abe K."/>
            <person name="Asai K."/>
            <person name="Arita M."/>
            <person name="Fujita N."/>
            <person name="Fukuda K."/>
            <person name="Higa K."/>
            <person name="Horikawa H."/>
            <person name="Ishikawa T."/>
            <person name="Jinno K."/>
            <person name="Kato Y."/>
            <person name="Kirimura K."/>
            <person name="Mizutani O."/>
            <person name="Nakasone K."/>
            <person name="Sano M."/>
            <person name="Shiraishi Y."/>
            <person name="Tsukahara M."/>
            <person name="Gomi K."/>
        </authorList>
    </citation>
    <scope>NUCLEOTIDE SEQUENCE [LARGE SCALE GENOMIC DNA]</scope>
    <source>
        <strain evidence="2 3">RIB 2604</strain>
    </source>
</reference>
<accession>A0A146FLR6</accession>
<feature type="region of interest" description="Disordered" evidence="1">
    <location>
        <begin position="40"/>
        <end position="68"/>
    </location>
</feature>
<feature type="compositionally biased region" description="Polar residues" evidence="1">
    <location>
        <begin position="40"/>
        <end position="52"/>
    </location>
</feature>
<comment type="caution">
    <text evidence="2">The sequence shown here is derived from an EMBL/GenBank/DDBJ whole genome shotgun (WGS) entry which is preliminary data.</text>
</comment>
<protein>
    <submittedName>
        <fullName evidence="2">DUF1446 domain protein</fullName>
    </submittedName>
</protein>
<gene>
    <name evidence="2" type="ORF">RIB2604_02105230</name>
</gene>
<proteinExistence type="predicted"/>
<evidence type="ECO:0000313" key="2">
    <source>
        <dbReference type="EMBL" id="GAT26840.1"/>
    </source>
</evidence>
<evidence type="ECO:0000256" key="1">
    <source>
        <dbReference type="SAM" id="MobiDB-lite"/>
    </source>
</evidence>
<name>A0A146FLR6_ASPKA</name>
<organism evidence="2 3">
    <name type="scientific">Aspergillus kawachii</name>
    <name type="common">White koji mold</name>
    <name type="synonym">Aspergillus awamori var. kawachi</name>
    <dbReference type="NCBI Taxonomy" id="1069201"/>
    <lineage>
        <taxon>Eukaryota</taxon>
        <taxon>Fungi</taxon>
        <taxon>Dikarya</taxon>
        <taxon>Ascomycota</taxon>
        <taxon>Pezizomycotina</taxon>
        <taxon>Eurotiomycetes</taxon>
        <taxon>Eurotiomycetidae</taxon>
        <taxon>Eurotiales</taxon>
        <taxon>Aspergillaceae</taxon>
        <taxon>Aspergillus</taxon>
        <taxon>Aspergillus subgen. Circumdati</taxon>
    </lineage>
</organism>
<reference evidence="3" key="2">
    <citation type="submission" date="2016-02" db="EMBL/GenBank/DDBJ databases">
        <title>Genome sequencing of Aspergillus luchuensis NBRC 4314.</title>
        <authorList>
            <person name="Yamada O."/>
        </authorList>
    </citation>
    <scope>NUCLEOTIDE SEQUENCE [LARGE SCALE GENOMIC DNA]</scope>
    <source>
        <strain evidence="3">RIB 2604</strain>
    </source>
</reference>